<keyword evidence="3" id="KW-1133">Transmembrane helix</keyword>
<protein>
    <recommendedName>
        <fullName evidence="1">Protein ABHD13</fullName>
    </recommendedName>
    <alternativeName>
        <fullName evidence="2">Alpha/beta hydrolase domain-containing protein 13</fullName>
    </alternativeName>
</protein>
<dbReference type="AlphaFoldDB" id="A0ABD1FEX8"/>
<sequence>MYHNDNSKMGGYVPLSQLGAILFRMILKVWAYSGLVLVVCFLLYYLYGGFVAISLLIFAVTGILYRVQDNLLYSPELPSHSRVYIPIPSMFGLPFESINHKCPDGITIHMYFIHQPKERQRLAPTIVFFHGNAGNMGHRLQNCADLYHNLHCNILLVEYRGYGHSEGSPSEEGLYTDAKASLDYLFTRNDINHSEIVVFGRSLGGAVAIDLAARENYTNKIWCLIVENTFTSIPDIAMVLLGWRILKYLPIFFYKNKYLSYQKIKKVRTPTLFISGLSDNLVPPKMMQELFERYVSAKQLEIRLLTFFFLLNRSGSVRKQLYQLPAGTHNETWQLPGYYHAIALFLQNYRVSALMQQASIDMDRKSDSSSGSGLWNGVIDI</sequence>
<keyword evidence="3" id="KW-0812">Transmembrane</keyword>
<proteinExistence type="predicted"/>
<evidence type="ECO:0000313" key="5">
    <source>
        <dbReference type="EMBL" id="KAL1517812.1"/>
    </source>
</evidence>
<keyword evidence="3" id="KW-0472">Membrane</keyword>
<dbReference type="Gene3D" id="3.40.50.1820">
    <property type="entry name" value="alpha/beta hydrolase"/>
    <property type="match status" value="1"/>
</dbReference>
<gene>
    <name evidence="5" type="ORF">ABEB36_001535</name>
</gene>
<evidence type="ECO:0000256" key="2">
    <source>
        <dbReference type="ARBA" id="ARBA00042701"/>
    </source>
</evidence>
<dbReference type="PANTHER" id="PTHR12277">
    <property type="entry name" value="ALPHA/BETA HYDROLASE DOMAIN-CONTAINING PROTEIN"/>
    <property type="match status" value="1"/>
</dbReference>
<evidence type="ECO:0000256" key="3">
    <source>
        <dbReference type="SAM" id="Phobius"/>
    </source>
</evidence>
<reference evidence="5 6" key="1">
    <citation type="submission" date="2024-05" db="EMBL/GenBank/DDBJ databases">
        <title>Genetic variation in Jamaican populations of the coffee berry borer (Hypothenemus hampei).</title>
        <authorList>
            <person name="Errbii M."/>
            <person name="Myrie A."/>
        </authorList>
    </citation>
    <scope>NUCLEOTIDE SEQUENCE [LARGE SCALE GENOMIC DNA]</scope>
    <source>
        <strain evidence="5">JA-Hopewell-2020-01-JO</strain>
        <tissue evidence="5">Whole body</tissue>
    </source>
</reference>
<organism evidence="5 6">
    <name type="scientific">Hypothenemus hampei</name>
    <name type="common">Coffee berry borer</name>
    <dbReference type="NCBI Taxonomy" id="57062"/>
    <lineage>
        <taxon>Eukaryota</taxon>
        <taxon>Metazoa</taxon>
        <taxon>Ecdysozoa</taxon>
        <taxon>Arthropoda</taxon>
        <taxon>Hexapoda</taxon>
        <taxon>Insecta</taxon>
        <taxon>Pterygota</taxon>
        <taxon>Neoptera</taxon>
        <taxon>Endopterygota</taxon>
        <taxon>Coleoptera</taxon>
        <taxon>Polyphaga</taxon>
        <taxon>Cucujiformia</taxon>
        <taxon>Curculionidae</taxon>
        <taxon>Scolytinae</taxon>
        <taxon>Hypothenemus</taxon>
    </lineage>
</organism>
<name>A0ABD1FEX8_HYPHA</name>
<evidence type="ECO:0000256" key="1">
    <source>
        <dbReference type="ARBA" id="ARBA00040125"/>
    </source>
</evidence>
<comment type="caution">
    <text evidence="5">The sequence shown here is derived from an EMBL/GenBank/DDBJ whole genome shotgun (WGS) entry which is preliminary data.</text>
</comment>
<dbReference type="Proteomes" id="UP001566132">
    <property type="component" value="Unassembled WGS sequence"/>
</dbReference>
<feature type="transmembrane region" description="Helical" evidence="3">
    <location>
        <begin position="21"/>
        <end position="44"/>
    </location>
</feature>
<feature type="transmembrane region" description="Helical" evidence="3">
    <location>
        <begin position="50"/>
        <end position="67"/>
    </location>
</feature>
<dbReference type="Pfam" id="PF00561">
    <property type="entry name" value="Abhydrolase_1"/>
    <property type="match status" value="1"/>
</dbReference>
<dbReference type="InterPro" id="IPR029058">
    <property type="entry name" value="AB_hydrolase_fold"/>
</dbReference>
<accession>A0ABD1FEX8</accession>
<dbReference type="InterPro" id="IPR000073">
    <property type="entry name" value="AB_hydrolase_1"/>
</dbReference>
<evidence type="ECO:0000313" key="6">
    <source>
        <dbReference type="Proteomes" id="UP001566132"/>
    </source>
</evidence>
<evidence type="ECO:0000259" key="4">
    <source>
        <dbReference type="Pfam" id="PF00561"/>
    </source>
</evidence>
<dbReference type="SUPFAM" id="SSF53474">
    <property type="entry name" value="alpha/beta-Hydrolases"/>
    <property type="match status" value="1"/>
</dbReference>
<dbReference type="PANTHER" id="PTHR12277:SF81">
    <property type="entry name" value="PROTEIN ABHD13"/>
    <property type="match status" value="1"/>
</dbReference>
<feature type="domain" description="AB hydrolase-1" evidence="4">
    <location>
        <begin position="124"/>
        <end position="232"/>
    </location>
</feature>
<keyword evidence="6" id="KW-1185">Reference proteome</keyword>
<dbReference type="EMBL" id="JBDJPC010000001">
    <property type="protein sequence ID" value="KAL1517812.1"/>
    <property type="molecule type" value="Genomic_DNA"/>
</dbReference>